<keyword evidence="8" id="KW-1185">Reference proteome</keyword>
<keyword evidence="3 7" id="KW-0378">Hydrolase</keyword>
<evidence type="ECO:0000313" key="7">
    <source>
        <dbReference type="EMBL" id="MEH7830277.1"/>
    </source>
</evidence>
<organism evidence="7 8">
    <name type="scientific">Gemmobacter denitrificans</name>
    <dbReference type="NCBI Taxonomy" id="3123040"/>
    <lineage>
        <taxon>Bacteria</taxon>
        <taxon>Pseudomonadati</taxon>
        <taxon>Pseudomonadota</taxon>
        <taxon>Alphaproteobacteria</taxon>
        <taxon>Rhodobacterales</taxon>
        <taxon>Paracoccaceae</taxon>
        <taxon>Gemmobacter</taxon>
    </lineage>
</organism>
<dbReference type="Pfam" id="PF22429">
    <property type="entry name" value="HutF_N"/>
    <property type="match status" value="1"/>
</dbReference>
<proteinExistence type="predicted"/>
<evidence type="ECO:0000256" key="1">
    <source>
        <dbReference type="ARBA" id="ARBA00001947"/>
    </source>
</evidence>
<reference evidence="7" key="1">
    <citation type="submission" date="2024-02" db="EMBL/GenBank/DDBJ databases">
        <title>Genome sequences of strain Gemmobacter sp. JM10B15.</title>
        <authorList>
            <person name="Zhang M."/>
        </authorList>
    </citation>
    <scope>NUCLEOTIDE SEQUENCE</scope>
    <source>
        <strain evidence="7">JM10B15</strain>
    </source>
</reference>
<dbReference type="Proteomes" id="UP001431963">
    <property type="component" value="Unassembled WGS sequence"/>
</dbReference>
<name>A0ABU8BZZ0_9RHOB</name>
<dbReference type="Gene3D" id="2.30.40.10">
    <property type="entry name" value="Urease, subunit C, domain 1"/>
    <property type="match status" value="1"/>
</dbReference>
<comment type="caution">
    <text evidence="7">The sequence shown here is derived from an EMBL/GenBank/DDBJ whole genome shotgun (WGS) entry which is preliminary data.</text>
</comment>
<comment type="cofactor">
    <cofactor evidence="1">
        <name>Zn(2+)</name>
        <dbReference type="ChEBI" id="CHEBI:29105"/>
    </cofactor>
</comment>
<dbReference type="Pfam" id="PF01979">
    <property type="entry name" value="Amidohydro_1"/>
    <property type="match status" value="1"/>
</dbReference>
<evidence type="ECO:0000256" key="2">
    <source>
        <dbReference type="ARBA" id="ARBA00022723"/>
    </source>
</evidence>
<dbReference type="PANTHER" id="PTHR11271">
    <property type="entry name" value="GUANINE DEAMINASE"/>
    <property type="match status" value="1"/>
</dbReference>
<dbReference type="InterPro" id="IPR011059">
    <property type="entry name" value="Metal-dep_hydrolase_composite"/>
</dbReference>
<sequence length="446" mass="47796">MTAIFAQTALLPDGWGSDVRLVLDGDRIASVTPDSQPGNEDCKVAALVPGLPNLHSHAFQRGMSALAESRGPSADSFWTWRDMMYRFALGVSPEGMQAIAEMAYVEMLEAGFTRVGEFHYLHHDRDGRAYADPAEMSRRILAAATETGINLTHLPVFYAHSDFGGTAPNEGQRRFIHDLDTFARLTETLHGAITRPLDRLGIAPHSLRAATGPELDALLRAHPEGPVHIHISEQQREVADSLRHSGQRPVEWLLAHQPVDARWCLIHATHLTDAERKGIATSGAVVGLCPVTEANLGDGLFPAVDYLAEGGRIGIGTDSNVEITASGELRLLEYGQRLFHRQRNLLAGGEGSTGGALLRASLAGGAQALGAPAPQIAPGAPADLVALHDPVGLPTAADRLIDRWVFGRDIAVADVWASGAHLVQAGRHRNRDRIAAAFARAVAALL</sequence>
<dbReference type="InterPro" id="IPR032466">
    <property type="entry name" value="Metal_Hydrolase"/>
</dbReference>
<dbReference type="EMBL" id="JBALHR010000020">
    <property type="protein sequence ID" value="MEH7830277.1"/>
    <property type="molecule type" value="Genomic_DNA"/>
</dbReference>
<dbReference type="SUPFAM" id="SSF51556">
    <property type="entry name" value="Metallo-dependent hydrolases"/>
    <property type="match status" value="1"/>
</dbReference>
<accession>A0ABU8BZZ0</accession>
<evidence type="ECO:0000259" key="6">
    <source>
        <dbReference type="Pfam" id="PF22429"/>
    </source>
</evidence>
<evidence type="ECO:0000256" key="3">
    <source>
        <dbReference type="ARBA" id="ARBA00022801"/>
    </source>
</evidence>
<dbReference type="GO" id="GO:0050416">
    <property type="term" value="F:formimidoylglutamate deiminase activity"/>
    <property type="evidence" value="ECO:0007669"/>
    <property type="project" value="UniProtKB-EC"/>
</dbReference>
<dbReference type="RefSeq" id="WP_335425315.1">
    <property type="nucleotide sequence ID" value="NZ_JBALHR010000020.1"/>
</dbReference>
<keyword evidence="4" id="KW-0862">Zinc</keyword>
<dbReference type="InterPro" id="IPR010252">
    <property type="entry name" value="HutF"/>
</dbReference>
<dbReference type="InterPro" id="IPR055156">
    <property type="entry name" value="HutF-like_N"/>
</dbReference>
<dbReference type="InterPro" id="IPR006680">
    <property type="entry name" value="Amidohydro-rel"/>
</dbReference>
<dbReference type="Gene3D" id="3.20.20.140">
    <property type="entry name" value="Metal-dependent hydrolases"/>
    <property type="match status" value="1"/>
</dbReference>
<dbReference type="EC" id="3.5.3.13" evidence="7"/>
<feature type="domain" description="Formimidoylglutamate deiminase N-terminal" evidence="6">
    <location>
        <begin position="1"/>
        <end position="41"/>
    </location>
</feature>
<dbReference type="PANTHER" id="PTHR11271:SF48">
    <property type="entry name" value="AMIDOHYDROLASE-RELATED DOMAIN-CONTAINING PROTEIN"/>
    <property type="match status" value="1"/>
</dbReference>
<evidence type="ECO:0000259" key="5">
    <source>
        <dbReference type="Pfam" id="PF01979"/>
    </source>
</evidence>
<keyword evidence="2" id="KW-0479">Metal-binding</keyword>
<dbReference type="NCBIfam" id="NF006683">
    <property type="entry name" value="PRK09229.1-4"/>
    <property type="match status" value="1"/>
</dbReference>
<dbReference type="NCBIfam" id="NF006684">
    <property type="entry name" value="PRK09229.1-5"/>
    <property type="match status" value="1"/>
</dbReference>
<gene>
    <name evidence="7" type="ORF">V6590_19175</name>
</gene>
<protein>
    <submittedName>
        <fullName evidence="7">Formimidoylglutamate deiminase</fullName>
        <ecNumber evidence="7">3.5.3.13</ecNumber>
    </submittedName>
</protein>
<evidence type="ECO:0000256" key="4">
    <source>
        <dbReference type="ARBA" id="ARBA00022833"/>
    </source>
</evidence>
<evidence type="ECO:0000313" key="8">
    <source>
        <dbReference type="Proteomes" id="UP001431963"/>
    </source>
</evidence>
<dbReference type="InterPro" id="IPR051607">
    <property type="entry name" value="Metallo-dep_hydrolases"/>
</dbReference>
<feature type="domain" description="Amidohydrolase-related" evidence="5">
    <location>
        <begin position="47"/>
        <end position="389"/>
    </location>
</feature>
<dbReference type="NCBIfam" id="TIGR02022">
    <property type="entry name" value="hutF"/>
    <property type="match status" value="1"/>
</dbReference>